<dbReference type="GO" id="GO:0003941">
    <property type="term" value="F:L-serine ammonia-lyase activity"/>
    <property type="evidence" value="ECO:0007669"/>
    <property type="project" value="TreeGrafter"/>
</dbReference>
<protein>
    <recommendedName>
        <fullName evidence="4">L-serine deaminase</fullName>
    </recommendedName>
    <alternativeName>
        <fullName evidence="5">L-threonine dehydratase</fullName>
    </alternativeName>
</protein>
<dbReference type="InterPro" id="IPR050147">
    <property type="entry name" value="Ser/Thr_Dehydratase"/>
</dbReference>
<organism evidence="7 8">
    <name type="scientific">Temnothorax curvispinosus</name>
    <dbReference type="NCBI Taxonomy" id="300111"/>
    <lineage>
        <taxon>Eukaryota</taxon>
        <taxon>Metazoa</taxon>
        <taxon>Ecdysozoa</taxon>
        <taxon>Arthropoda</taxon>
        <taxon>Hexapoda</taxon>
        <taxon>Insecta</taxon>
        <taxon>Pterygota</taxon>
        <taxon>Neoptera</taxon>
        <taxon>Endopterygota</taxon>
        <taxon>Hymenoptera</taxon>
        <taxon>Apocrita</taxon>
        <taxon>Aculeata</taxon>
        <taxon>Formicoidea</taxon>
        <taxon>Formicidae</taxon>
        <taxon>Myrmicinae</taxon>
        <taxon>Temnothorax</taxon>
    </lineage>
</organism>
<reference evidence="8" key="1">
    <citation type="submission" date="2025-08" db="UniProtKB">
        <authorList>
            <consortium name="RefSeq"/>
        </authorList>
    </citation>
    <scope>IDENTIFICATION</scope>
    <source>
        <tissue evidence="8">Whole body</tissue>
    </source>
</reference>
<keyword evidence="2" id="KW-0663">Pyridoxal phosphate</keyword>
<dbReference type="SUPFAM" id="SSF53686">
    <property type="entry name" value="Tryptophan synthase beta subunit-like PLP-dependent enzymes"/>
    <property type="match status" value="1"/>
</dbReference>
<evidence type="ECO:0000313" key="7">
    <source>
        <dbReference type="Proteomes" id="UP000504618"/>
    </source>
</evidence>
<dbReference type="Proteomes" id="UP000504618">
    <property type="component" value="Unplaced"/>
</dbReference>
<dbReference type="InterPro" id="IPR001926">
    <property type="entry name" value="TrpB-like_PALP"/>
</dbReference>
<evidence type="ECO:0000256" key="5">
    <source>
        <dbReference type="ARBA" id="ARBA00042605"/>
    </source>
</evidence>
<evidence type="ECO:0000313" key="8">
    <source>
        <dbReference type="RefSeq" id="XP_024889899.1"/>
    </source>
</evidence>
<evidence type="ECO:0000256" key="3">
    <source>
        <dbReference type="ARBA" id="ARBA00023239"/>
    </source>
</evidence>
<comment type="cofactor">
    <cofactor evidence="1">
        <name>pyridoxal 5'-phosphate</name>
        <dbReference type="ChEBI" id="CHEBI:597326"/>
    </cofactor>
</comment>
<dbReference type="GO" id="GO:0006565">
    <property type="term" value="P:L-serine catabolic process"/>
    <property type="evidence" value="ECO:0007669"/>
    <property type="project" value="TreeGrafter"/>
</dbReference>
<evidence type="ECO:0000256" key="1">
    <source>
        <dbReference type="ARBA" id="ARBA00001933"/>
    </source>
</evidence>
<keyword evidence="7" id="KW-1185">Reference proteome</keyword>
<evidence type="ECO:0000256" key="2">
    <source>
        <dbReference type="ARBA" id="ARBA00022898"/>
    </source>
</evidence>
<dbReference type="GeneID" id="112466181"/>
<accession>A0A6J1R4F0</accession>
<dbReference type="GO" id="GO:0006567">
    <property type="term" value="P:L-threonine catabolic process"/>
    <property type="evidence" value="ECO:0007669"/>
    <property type="project" value="TreeGrafter"/>
</dbReference>
<dbReference type="PANTHER" id="PTHR48078">
    <property type="entry name" value="THREONINE DEHYDRATASE, MITOCHONDRIAL-RELATED"/>
    <property type="match status" value="1"/>
</dbReference>
<feature type="domain" description="Tryptophan synthase beta chain-like PALP" evidence="6">
    <location>
        <begin position="37"/>
        <end position="319"/>
    </location>
</feature>
<evidence type="ECO:0000259" key="6">
    <source>
        <dbReference type="Pfam" id="PF00291"/>
    </source>
</evidence>
<dbReference type="RefSeq" id="XP_024889899.1">
    <property type="nucleotide sequence ID" value="XM_025034131.1"/>
</dbReference>
<dbReference type="PANTHER" id="PTHR48078:SF19">
    <property type="entry name" value="ACT DOMAIN-CONTAINING PROTEIN"/>
    <property type="match status" value="1"/>
</dbReference>
<dbReference type="GO" id="GO:0009097">
    <property type="term" value="P:isoleucine biosynthetic process"/>
    <property type="evidence" value="ECO:0007669"/>
    <property type="project" value="TreeGrafter"/>
</dbReference>
<dbReference type="OrthoDB" id="4418812at2759"/>
<evidence type="ECO:0000256" key="4">
    <source>
        <dbReference type="ARBA" id="ARBA00041766"/>
    </source>
</evidence>
<dbReference type="GO" id="GO:0004794">
    <property type="term" value="F:threonine deaminase activity"/>
    <property type="evidence" value="ECO:0007669"/>
    <property type="project" value="TreeGrafter"/>
</dbReference>
<dbReference type="Gene3D" id="3.40.50.1100">
    <property type="match status" value="2"/>
</dbReference>
<gene>
    <name evidence="8" type="primary">LOC112466181</name>
</gene>
<proteinExistence type="predicted"/>
<dbReference type="Pfam" id="PF00291">
    <property type="entry name" value="PALP"/>
    <property type="match status" value="1"/>
</dbReference>
<dbReference type="AlphaFoldDB" id="A0A6J1R4F0"/>
<name>A0A6J1R4F0_9HYME</name>
<keyword evidence="3" id="KW-0456">Lyase</keyword>
<sequence length="369" mass="41514">MWNVIEKGSKKSSLAERYKISCHIILSLMREHFHRENIHETPCDQVTYLLRDRGFNIFLKKEVHQITNSVKARGVVYTLQQLSDQQKRKGVITISTGSFAYTLCHFGKKFKTLVTVVMPLSTADETINMCRDLGATVLNYASDMVEAHNIALRIAREKGLVYIDGNDHPNMIIGQATLGIEILKTLPNVDAVILPTTIDGCGLTAGIAMAIKGCNPDVMIIEVQSAETDPLIKTIRRNSMFNNELAIPVTNYAWHKDDRGIMQNLFDTIVYVKHTFVQVAVNFLRQKENVTDFNTAIGLAAIISGELDELMGKRVVIPVFGKMDSYSELTTNNLSFFSCPGPSYLNRQLYISKQMVDKEESQDMYLAHI</sequence>
<dbReference type="InterPro" id="IPR036052">
    <property type="entry name" value="TrpB-like_PALP_sf"/>
</dbReference>